<dbReference type="PANTHER" id="PTHR46825:SF9">
    <property type="entry name" value="BETA-LACTAMASE-RELATED DOMAIN-CONTAINING PROTEIN"/>
    <property type="match status" value="1"/>
</dbReference>
<sequence>MRRILHHMLAVGVLMALIADVGHVTAQERSVPDVGTIDRYIAEQMAANRVPGLALAITRGDDVLYLEGYGSAGSGRPMTPQTQFYIASLSKSFTALAVMQLVEAGKIELDKPARVYLPNFTTADPGSAGRITVRHLLNQTSGLADAGYPAYTLPQPDSIEERVRSLRDARLVSEAGTEFHYTDLNYAVLARIVEVTSGEPFTAYLRNHVFTPLAMTNTTNVITSTETSRVAPNLAQGHIVAFSVPIPHQELDGYLGGSGGVISTAEDMANYLIMQNNGGRFHGKSLVSPESVMLMHTAPRGIDSSYAMGWIAPDPGAEPPVIEHSGVLSAFHADMALLPDDGYGIVLLYNYSYALTNFNGIKQGLIDLLRGEPAGSNGLSVGTLGILLAGLTVISAALQVRGLRRSRQWAVQAKDVAPWRLVPGIVWQFVPMAVLIGMQSLVALFAGRVFSFHQLYLSILM</sequence>
<feature type="chain" id="PRO_5003688920" evidence="2">
    <location>
        <begin position="27"/>
        <end position="461"/>
    </location>
</feature>
<dbReference type="RefSeq" id="WP_008480492.1">
    <property type="nucleotide sequence ID" value="NZ_CAGS01000459.1"/>
</dbReference>
<evidence type="ECO:0000256" key="1">
    <source>
        <dbReference type="SAM" id="Phobius"/>
    </source>
</evidence>
<dbReference type="EMBL" id="CAGS01000459">
    <property type="protein sequence ID" value="CCF85523.1"/>
    <property type="molecule type" value="Genomic_DNA"/>
</dbReference>
<keyword evidence="1" id="KW-1133">Transmembrane helix</keyword>
<dbReference type="Proteomes" id="UP000004221">
    <property type="component" value="Unassembled WGS sequence"/>
</dbReference>
<keyword evidence="1" id="KW-0472">Membrane</keyword>
<keyword evidence="2" id="KW-0732">Signal</keyword>
<feature type="transmembrane region" description="Helical" evidence="1">
    <location>
        <begin position="421"/>
        <end position="446"/>
    </location>
</feature>
<feature type="domain" description="Beta-lactamase-related" evidence="3">
    <location>
        <begin position="37"/>
        <end position="353"/>
    </location>
</feature>
<name>I4ELG1_9BACT</name>
<dbReference type="InterPro" id="IPR012338">
    <property type="entry name" value="Beta-lactam/transpept-like"/>
</dbReference>
<comment type="caution">
    <text evidence="4">The sequence shown here is derived from an EMBL/GenBank/DDBJ whole genome shotgun (WGS) entry which is preliminary data.</text>
</comment>
<dbReference type="AlphaFoldDB" id="I4ELG1"/>
<dbReference type="PANTHER" id="PTHR46825">
    <property type="entry name" value="D-ALANYL-D-ALANINE-CARBOXYPEPTIDASE/ENDOPEPTIDASE AMPH"/>
    <property type="match status" value="1"/>
</dbReference>
<dbReference type="SUPFAM" id="SSF56601">
    <property type="entry name" value="beta-lactamase/transpeptidase-like"/>
    <property type="match status" value="1"/>
</dbReference>
<dbReference type="Gene3D" id="3.40.710.10">
    <property type="entry name" value="DD-peptidase/beta-lactamase superfamily"/>
    <property type="match status" value="1"/>
</dbReference>
<evidence type="ECO:0000256" key="2">
    <source>
        <dbReference type="SAM" id="SignalP"/>
    </source>
</evidence>
<evidence type="ECO:0000259" key="3">
    <source>
        <dbReference type="Pfam" id="PF00144"/>
    </source>
</evidence>
<organism evidence="4 5">
    <name type="scientific">Nitrolancea hollandica Lb</name>
    <dbReference type="NCBI Taxonomy" id="1129897"/>
    <lineage>
        <taxon>Bacteria</taxon>
        <taxon>Pseudomonadati</taxon>
        <taxon>Thermomicrobiota</taxon>
        <taxon>Thermomicrobia</taxon>
        <taxon>Sphaerobacterales</taxon>
        <taxon>Sphaerobacterineae</taxon>
        <taxon>Sphaerobacteraceae</taxon>
        <taxon>Nitrolancea</taxon>
    </lineage>
</organism>
<dbReference type="Pfam" id="PF00144">
    <property type="entry name" value="Beta-lactamase"/>
    <property type="match status" value="1"/>
</dbReference>
<feature type="transmembrane region" description="Helical" evidence="1">
    <location>
        <begin position="379"/>
        <end position="400"/>
    </location>
</feature>
<dbReference type="OrthoDB" id="162146at2"/>
<dbReference type="InterPro" id="IPR050491">
    <property type="entry name" value="AmpC-like"/>
</dbReference>
<feature type="signal peptide" evidence="2">
    <location>
        <begin position="1"/>
        <end position="26"/>
    </location>
</feature>
<accession>I4ELG1</accession>
<dbReference type="InterPro" id="IPR001466">
    <property type="entry name" value="Beta-lactam-related"/>
</dbReference>
<keyword evidence="1" id="KW-0812">Transmembrane</keyword>
<protein>
    <submittedName>
        <fullName evidence="4">Beta-lactamase class C and other penicillin binding protein-like protein</fullName>
    </submittedName>
</protein>
<proteinExistence type="predicted"/>
<reference evidence="4 5" key="1">
    <citation type="journal article" date="2012" name="ISME J.">
        <title>Nitrification expanded: discovery, physiology and genomics of a nitrite-oxidizing bacterium from the phylum Chloroflexi.</title>
        <authorList>
            <person name="Sorokin D.Y."/>
            <person name="Lucker S."/>
            <person name="Vejmelkova D."/>
            <person name="Kostrikina N.A."/>
            <person name="Kleerebezem R."/>
            <person name="Rijpstra W.I."/>
            <person name="Damste J.S."/>
            <person name="Le Paslier D."/>
            <person name="Muyzer G."/>
            <person name="Wagner M."/>
            <person name="van Loosdrecht M.C."/>
            <person name="Daims H."/>
        </authorList>
    </citation>
    <scope>NUCLEOTIDE SEQUENCE [LARGE SCALE GENOMIC DNA]</scope>
    <source>
        <strain evidence="5">none</strain>
    </source>
</reference>
<keyword evidence="5" id="KW-1185">Reference proteome</keyword>
<gene>
    <name evidence="4" type="ORF">NITHO_5110003</name>
</gene>
<evidence type="ECO:0000313" key="4">
    <source>
        <dbReference type="EMBL" id="CCF85523.1"/>
    </source>
</evidence>
<evidence type="ECO:0000313" key="5">
    <source>
        <dbReference type="Proteomes" id="UP000004221"/>
    </source>
</evidence>